<dbReference type="AlphaFoldDB" id="A0A9Y2P3D6"/>
<feature type="region of interest" description="Disordered" evidence="1">
    <location>
        <begin position="96"/>
        <end position="128"/>
    </location>
</feature>
<evidence type="ECO:0000313" key="2">
    <source>
        <dbReference type="EMBL" id="WIY25937.1"/>
    </source>
</evidence>
<dbReference type="PROSITE" id="PS51257">
    <property type="entry name" value="PROKAR_LIPOPROTEIN"/>
    <property type="match status" value="1"/>
</dbReference>
<keyword evidence="3" id="KW-1185">Reference proteome</keyword>
<organism evidence="2 3">
    <name type="scientific">Parasedimentitalea psychrophila</name>
    <dbReference type="NCBI Taxonomy" id="2997337"/>
    <lineage>
        <taxon>Bacteria</taxon>
        <taxon>Pseudomonadati</taxon>
        <taxon>Pseudomonadota</taxon>
        <taxon>Alphaproteobacteria</taxon>
        <taxon>Rhodobacterales</taxon>
        <taxon>Paracoccaceae</taxon>
        <taxon>Parasedimentitalea</taxon>
    </lineage>
</organism>
<sequence length="128" mass="12971">MQTPRSPHRWLAVAFGLIALGACTPPENNAVQELAAGGIEVQINTGRNCWEGRCLTYNAKTRSVQISPHDPIAVPAGVDLTDGYVSPTDFTALIKAAQSAPRPEGGGSSSGSSSGSGGATGGGSGYQD</sequence>
<dbReference type="Proteomes" id="UP001238334">
    <property type="component" value="Chromosome"/>
</dbReference>
<feature type="compositionally biased region" description="Gly residues" evidence="1">
    <location>
        <begin position="104"/>
        <end position="128"/>
    </location>
</feature>
<protein>
    <submittedName>
        <fullName evidence="2">Uncharacterized protein</fullName>
    </submittedName>
</protein>
<evidence type="ECO:0000256" key="1">
    <source>
        <dbReference type="SAM" id="MobiDB-lite"/>
    </source>
</evidence>
<dbReference type="KEGG" id="ppso:QPJ95_03095"/>
<accession>A0A9Y2P3D6</accession>
<gene>
    <name evidence="2" type="ORF">QPJ95_03095</name>
</gene>
<dbReference type="RefSeq" id="WP_270918356.1">
    <property type="nucleotide sequence ID" value="NZ_CP127247.1"/>
</dbReference>
<dbReference type="EMBL" id="CP127247">
    <property type="protein sequence ID" value="WIY25937.1"/>
    <property type="molecule type" value="Genomic_DNA"/>
</dbReference>
<evidence type="ECO:0000313" key="3">
    <source>
        <dbReference type="Proteomes" id="UP001238334"/>
    </source>
</evidence>
<proteinExistence type="predicted"/>
<reference evidence="2 3" key="1">
    <citation type="submission" date="2023-06" db="EMBL/GenBank/DDBJ databases">
        <title>Parasedimentitalea psychrophila sp. nov., a psychrophilic bacterium isolated from deep-sea sediment.</title>
        <authorList>
            <person name="Li A."/>
        </authorList>
    </citation>
    <scope>NUCLEOTIDE SEQUENCE [LARGE SCALE GENOMIC DNA]</scope>
    <source>
        <strain evidence="2 3">QS115</strain>
    </source>
</reference>
<name>A0A9Y2P3D6_9RHOB</name>